<feature type="transmembrane region" description="Helical" evidence="8">
    <location>
        <begin position="616"/>
        <end position="634"/>
    </location>
</feature>
<evidence type="ECO:0000259" key="9">
    <source>
        <dbReference type="Pfam" id="PF00361"/>
    </source>
</evidence>
<dbReference type="InterPro" id="IPR025383">
    <property type="entry name" value="MrpA_C/MbhD"/>
</dbReference>
<dbReference type="Pfam" id="PF13244">
    <property type="entry name" value="MbhD"/>
    <property type="match status" value="1"/>
</dbReference>
<evidence type="ECO:0000256" key="2">
    <source>
        <dbReference type="ARBA" id="ARBA00022448"/>
    </source>
</evidence>
<feature type="domain" description="MrpA C-terminal/MbhD" evidence="10">
    <location>
        <begin position="600"/>
        <end position="663"/>
    </location>
</feature>
<dbReference type="PRINTS" id="PR01434">
    <property type="entry name" value="NADHDHGNASE5"/>
</dbReference>
<feature type="transmembrane region" description="Helical" evidence="8">
    <location>
        <begin position="558"/>
        <end position="580"/>
    </location>
</feature>
<feature type="transmembrane region" description="Helical" evidence="8">
    <location>
        <begin position="26"/>
        <end position="45"/>
    </location>
</feature>
<feature type="transmembrane region" description="Helical" evidence="8">
    <location>
        <begin position="490"/>
        <end position="511"/>
    </location>
</feature>
<feature type="transmembrane region" description="Helical" evidence="8">
    <location>
        <begin position="323"/>
        <end position="344"/>
    </location>
</feature>
<dbReference type="Pfam" id="PF00361">
    <property type="entry name" value="Proton_antipo_M"/>
    <property type="match status" value="1"/>
</dbReference>
<dbReference type="InterPro" id="IPR042106">
    <property type="entry name" value="Nuo/plastoQ_OxRdtase_6_NuoJ"/>
</dbReference>
<evidence type="ECO:0000256" key="3">
    <source>
        <dbReference type="ARBA" id="ARBA00022475"/>
    </source>
</evidence>
<feature type="transmembrane region" description="Helical" evidence="8">
    <location>
        <begin position="133"/>
        <end position="150"/>
    </location>
</feature>
<reference evidence="12" key="1">
    <citation type="submission" date="2020-02" db="EMBL/GenBank/DDBJ databases">
        <authorList>
            <person name="Meier V. D."/>
        </authorList>
    </citation>
    <scope>NUCLEOTIDE SEQUENCE</scope>
    <source>
        <strain evidence="12">AVDCRST_MAG54</strain>
    </source>
</reference>
<evidence type="ECO:0000256" key="6">
    <source>
        <dbReference type="ARBA" id="ARBA00023136"/>
    </source>
</evidence>
<evidence type="ECO:0000256" key="5">
    <source>
        <dbReference type="ARBA" id="ARBA00022989"/>
    </source>
</evidence>
<feature type="transmembrane region" description="Helical" evidence="8">
    <location>
        <begin position="365"/>
        <end position="388"/>
    </location>
</feature>
<dbReference type="EMBL" id="CADCTH010000151">
    <property type="protein sequence ID" value="CAA9232953.1"/>
    <property type="molecule type" value="Genomic_DNA"/>
</dbReference>
<keyword evidence="3" id="KW-1003">Cell membrane</keyword>
<proteinExistence type="predicted"/>
<feature type="transmembrane region" description="Helical" evidence="8">
    <location>
        <begin position="206"/>
        <end position="228"/>
    </location>
</feature>
<feature type="transmembrane region" description="Helical" evidence="8">
    <location>
        <begin position="296"/>
        <end position="317"/>
    </location>
</feature>
<feature type="domain" description="MrpA C-terminal/MbhE" evidence="11">
    <location>
        <begin position="677"/>
        <end position="760"/>
    </location>
</feature>
<organism evidence="12">
    <name type="scientific">uncultured Actinomycetospora sp</name>
    <dbReference type="NCBI Taxonomy" id="1135996"/>
    <lineage>
        <taxon>Bacteria</taxon>
        <taxon>Bacillati</taxon>
        <taxon>Actinomycetota</taxon>
        <taxon>Actinomycetes</taxon>
        <taxon>Pseudonocardiales</taxon>
        <taxon>Pseudonocardiaceae</taxon>
        <taxon>Actinomycetospora</taxon>
        <taxon>environmental samples</taxon>
    </lineage>
</organism>
<dbReference type="InterPro" id="IPR046806">
    <property type="entry name" value="MrpA_C/MbhE"/>
</dbReference>
<gene>
    <name evidence="12" type="ORF">AVDCRST_MAG54-1111</name>
</gene>
<keyword evidence="5 8" id="KW-1133">Transmembrane helix</keyword>
<feature type="transmembrane region" description="Helical" evidence="8">
    <location>
        <begin position="683"/>
        <end position="700"/>
    </location>
</feature>
<dbReference type="InterPro" id="IPR001750">
    <property type="entry name" value="ND/Mrp_TM"/>
</dbReference>
<feature type="transmembrane region" description="Helical" evidence="8">
    <location>
        <begin position="268"/>
        <end position="289"/>
    </location>
</feature>
<evidence type="ECO:0000256" key="8">
    <source>
        <dbReference type="SAM" id="Phobius"/>
    </source>
</evidence>
<evidence type="ECO:0000259" key="10">
    <source>
        <dbReference type="Pfam" id="PF13244"/>
    </source>
</evidence>
<dbReference type="InterPro" id="IPR050616">
    <property type="entry name" value="CPA3_Na-H_Antiporter_A"/>
</dbReference>
<accession>A0A6J4HU20</accession>
<feature type="transmembrane region" description="Helical" evidence="8">
    <location>
        <begin position="592"/>
        <end position="609"/>
    </location>
</feature>
<evidence type="ECO:0000313" key="12">
    <source>
        <dbReference type="EMBL" id="CAA9232953.1"/>
    </source>
</evidence>
<feature type="transmembrane region" description="Helical" evidence="8">
    <location>
        <begin position="738"/>
        <end position="756"/>
    </location>
</feature>
<feature type="transmembrane region" description="Helical" evidence="8">
    <location>
        <begin position="240"/>
        <end position="262"/>
    </location>
</feature>
<evidence type="ECO:0000259" key="11">
    <source>
        <dbReference type="Pfam" id="PF20501"/>
    </source>
</evidence>
<evidence type="ECO:0000256" key="1">
    <source>
        <dbReference type="ARBA" id="ARBA00004651"/>
    </source>
</evidence>
<protein>
    <submittedName>
        <fullName evidence="12">Na(+) H(+) antiporter subunit A</fullName>
    </submittedName>
</protein>
<sequence length="793" mass="82380">MADATTDATTDASVAPTSRPRLDVQGWSCCAAAAAGFVVCLVGWLRGGATVSLPWAPTLGVRLDFAFDGLAALYALLATGVGAVVFGYGARYLSQHLADHGRPRSERWRFWPWMALFAVAMVGLATATDLVLIFVFFDLTAVCSYFLIGFDRERREARTAALTALLVTIVPAVALLAGAVLLSATYGTFSVPELVERAEPGTTTTVAGLLIVVAALAKSAQVPLHFWLPRAMEAPTPVSAYLHSAAMVAAGVLVLGRVHPLLARSEVVLTVLLVVGLTSIAVGGVLALGRDELKQVLAYSTISQYGYVVTLYGMVGAAASGAAAFYVVVHAVAKCALFLSAGAVTTATGEDRLSHLGGLGRRLPVLAGATGVAAATLAALPLTGGFFSDELFFGAAKEQGPVLVVAAVLAAALTFAYIGRYWMRLFLGPTGTTPAPLSRVLVVPVVLLALVALVVGVLPAPITQLAEDAGAVSHAAPVALSPAYHLDLRATNVMALAAWTLGGLLLAVTGLRDRASRALAVAGDRLGPRRAYTASVLGLRRWSGRVHDWETRDLRSSIAAVLVPAGALAAAAFASTPIAQAYSVGPISGTDWLVLPLLALTGVATVVAARTRERLSIVLALSAVGFALAAVYALQAAPDVALVAVLVETMLTLVFLAALARLPGTEPRRESAPRAGRRWRDPVIGAIAGLGAFAVIWGYLSEPREAPSVSADQIRLTPAAHGKDVVTVIVADFRGLDTLGEITVLLIAAVGVATLLRRGRLWLPRPGRPGARRSSCGWSPGSCWDRASWSPSP</sequence>
<dbReference type="PANTHER" id="PTHR43373:SF1">
    <property type="entry name" value="NA(+)_H(+) ANTIPORTER SUBUNIT A"/>
    <property type="match status" value="1"/>
</dbReference>
<dbReference type="GO" id="GO:0005886">
    <property type="term" value="C:plasma membrane"/>
    <property type="evidence" value="ECO:0007669"/>
    <property type="project" value="UniProtKB-SubCell"/>
</dbReference>
<evidence type="ECO:0000256" key="4">
    <source>
        <dbReference type="ARBA" id="ARBA00022692"/>
    </source>
</evidence>
<keyword evidence="4 7" id="KW-0812">Transmembrane</keyword>
<comment type="subcellular location">
    <subcellularLocation>
        <location evidence="1">Cell membrane</location>
        <topology evidence="1">Multi-pass membrane protein</topology>
    </subcellularLocation>
    <subcellularLocation>
        <location evidence="7">Membrane</location>
        <topology evidence="7">Multi-pass membrane protein</topology>
    </subcellularLocation>
</comment>
<dbReference type="Gene3D" id="1.20.120.1200">
    <property type="entry name" value="NADH-ubiquinone/plastoquinone oxidoreductase chain 6, subunit NuoJ"/>
    <property type="match status" value="1"/>
</dbReference>
<feature type="transmembrane region" description="Helical" evidence="8">
    <location>
        <begin position="440"/>
        <end position="462"/>
    </location>
</feature>
<dbReference type="PANTHER" id="PTHR43373">
    <property type="entry name" value="NA(+)/H(+) ANTIPORTER SUBUNIT"/>
    <property type="match status" value="1"/>
</dbReference>
<name>A0A6J4HU20_9PSEU</name>
<feature type="transmembrane region" description="Helical" evidence="8">
    <location>
        <begin position="162"/>
        <end position="186"/>
    </location>
</feature>
<keyword evidence="6 8" id="KW-0472">Membrane</keyword>
<dbReference type="AlphaFoldDB" id="A0A6J4HU20"/>
<keyword evidence="2" id="KW-0813">Transport</keyword>
<feature type="transmembrane region" description="Helical" evidence="8">
    <location>
        <begin position="110"/>
        <end position="127"/>
    </location>
</feature>
<feature type="domain" description="NADH:quinone oxidoreductase/Mrp antiporter transmembrane" evidence="9">
    <location>
        <begin position="127"/>
        <end position="414"/>
    </location>
</feature>
<feature type="transmembrane region" description="Helical" evidence="8">
    <location>
        <begin position="640"/>
        <end position="662"/>
    </location>
</feature>
<feature type="transmembrane region" description="Helical" evidence="8">
    <location>
        <begin position="65"/>
        <end position="89"/>
    </location>
</feature>
<evidence type="ECO:0000256" key="7">
    <source>
        <dbReference type="RuleBase" id="RU000320"/>
    </source>
</evidence>
<feature type="transmembrane region" description="Helical" evidence="8">
    <location>
        <begin position="400"/>
        <end position="419"/>
    </location>
</feature>
<dbReference type="Pfam" id="PF20501">
    <property type="entry name" value="MbhE"/>
    <property type="match status" value="1"/>
</dbReference>